<accession>A0AAW2HBL5</accession>
<name>A0AAW2HBL5_9NEOP</name>
<reference evidence="1" key="1">
    <citation type="journal article" date="2024" name="Gigascience">
        <title>Chromosome-level genome of the poultry shaft louse Menopon gallinae provides insight into the host-switching and adaptive evolution of parasitic lice.</title>
        <authorList>
            <person name="Xu Y."/>
            <person name="Ma L."/>
            <person name="Liu S."/>
            <person name="Liang Y."/>
            <person name="Liu Q."/>
            <person name="He Z."/>
            <person name="Tian L."/>
            <person name="Duan Y."/>
            <person name="Cai W."/>
            <person name="Li H."/>
            <person name="Song F."/>
        </authorList>
    </citation>
    <scope>NUCLEOTIDE SEQUENCE</scope>
    <source>
        <strain evidence="1">Cailab_2023a</strain>
    </source>
</reference>
<protein>
    <submittedName>
        <fullName evidence="1">Uncharacterized protein</fullName>
    </submittedName>
</protein>
<gene>
    <name evidence="1" type="ORF">PYX00_009533</name>
</gene>
<sequence>MQIGMSEPVHLSRKRFHCRIASPPLRPDEYVTLGSWFLADVVENESEQLAVAKQVSRFVAAQERIVELAQ</sequence>
<organism evidence="1">
    <name type="scientific">Menopon gallinae</name>
    <name type="common">poultry shaft louse</name>
    <dbReference type="NCBI Taxonomy" id="328185"/>
    <lineage>
        <taxon>Eukaryota</taxon>
        <taxon>Metazoa</taxon>
        <taxon>Ecdysozoa</taxon>
        <taxon>Arthropoda</taxon>
        <taxon>Hexapoda</taxon>
        <taxon>Insecta</taxon>
        <taxon>Pterygota</taxon>
        <taxon>Neoptera</taxon>
        <taxon>Paraneoptera</taxon>
        <taxon>Psocodea</taxon>
        <taxon>Troctomorpha</taxon>
        <taxon>Phthiraptera</taxon>
        <taxon>Amblycera</taxon>
        <taxon>Menoponidae</taxon>
        <taxon>Menopon</taxon>
    </lineage>
</organism>
<dbReference type="EMBL" id="JARGDH010000005">
    <property type="protein sequence ID" value="KAL0267184.1"/>
    <property type="molecule type" value="Genomic_DNA"/>
</dbReference>
<proteinExistence type="predicted"/>
<evidence type="ECO:0000313" key="1">
    <source>
        <dbReference type="EMBL" id="KAL0267184.1"/>
    </source>
</evidence>
<dbReference type="AlphaFoldDB" id="A0AAW2HBL5"/>
<comment type="caution">
    <text evidence="1">The sequence shown here is derived from an EMBL/GenBank/DDBJ whole genome shotgun (WGS) entry which is preliminary data.</text>
</comment>